<dbReference type="EMBL" id="PQGE01000003">
    <property type="protein sequence ID" value="POP46879.1"/>
    <property type="molecule type" value="Genomic_DNA"/>
</dbReference>
<dbReference type="EMBL" id="PQGD01000005">
    <property type="protein sequence ID" value="POP49616.1"/>
    <property type="molecule type" value="Genomic_DNA"/>
</dbReference>
<dbReference type="GO" id="GO:0003677">
    <property type="term" value="F:DNA binding"/>
    <property type="evidence" value="ECO:0007669"/>
    <property type="project" value="InterPro"/>
</dbReference>
<protein>
    <submittedName>
        <fullName evidence="3">Excisionase</fullName>
    </submittedName>
</protein>
<dbReference type="AlphaFoldDB" id="A0A2P5GSW9"/>
<sequence>MVSEKPITAQQAAEFLIVSPRTIYRLIDSGQLAGQKIGNKYRTTDAACIAYLHARRDPLTASAGEHKGEVLCQSPSGAACGTVISLRRQGKELDDLLVRRTRNKRRSFTTG</sequence>
<evidence type="ECO:0000259" key="1">
    <source>
        <dbReference type="Pfam" id="PF12728"/>
    </source>
</evidence>
<dbReference type="RefSeq" id="WP_103675016.1">
    <property type="nucleotide sequence ID" value="NZ_PQGD01000005.1"/>
</dbReference>
<evidence type="ECO:0000313" key="3">
    <source>
        <dbReference type="EMBL" id="POP49616.1"/>
    </source>
</evidence>
<feature type="domain" description="Helix-turn-helix" evidence="1">
    <location>
        <begin position="8"/>
        <end position="42"/>
    </location>
</feature>
<dbReference type="Proteomes" id="UP000237073">
    <property type="component" value="Unassembled WGS sequence"/>
</dbReference>
<accession>A0A2P5GSW9</accession>
<dbReference type="InterPro" id="IPR041657">
    <property type="entry name" value="HTH_17"/>
</dbReference>
<proteinExistence type="predicted"/>
<reference evidence="4 5" key="1">
    <citation type="submission" date="2018-01" db="EMBL/GenBank/DDBJ databases">
        <title>Superficieibacter electus gen. nov., sp. nov., an extended-spectrum beta-lactamase possessing member of the Enterobacteriaceae family, isolated from intensive care unit surfaces.</title>
        <authorList>
            <person name="Potter R.F."/>
            <person name="D'Souza A.W."/>
        </authorList>
    </citation>
    <scope>NUCLEOTIDE SEQUENCE [LARGE SCALE GENOMIC DNA]</scope>
    <source>
        <strain evidence="3 5">BP-1</strain>
        <strain evidence="2 4">BP-2</strain>
    </source>
</reference>
<evidence type="ECO:0000313" key="4">
    <source>
        <dbReference type="Proteomes" id="UP000237073"/>
    </source>
</evidence>
<evidence type="ECO:0000313" key="5">
    <source>
        <dbReference type="Proteomes" id="UP000247005"/>
    </source>
</evidence>
<gene>
    <name evidence="3" type="ORF">CHU32_08185</name>
    <name evidence="2" type="ORF">CHU33_05235</name>
</gene>
<comment type="caution">
    <text evidence="3">The sequence shown here is derived from an EMBL/GenBank/DDBJ whole genome shotgun (WGS) entry which is preliminary data.</text>
</comment>
<dbReference type="Pfam" id="PF12728">
    <property type="entry name" value="HTH_17"/>
    <property type="match status" value="1"/>
</dbReference>
<evidence type="ECO:0000313" key="2">
    <source>
        <dbReference type="EMBL" id="POP46879.1"/>
    </source>
</evidence>
<dbReference type="InterPro" id="IPR010093">
    <property type="entry name" value="SinI_DNA-bd"/>
</dbReference>
<keyword evidence="4" id="KW-1185">Reference proteome</keyword>
<name>A0A2P5GSW9_9ENTR</name>
<organism evidence="3 5">
    <name type="scientific">Superficieibacter electus</name>
    <dbReference type="NCBI Taxonomy" id="2022662"/>
    <lineage>
        <taxon>Bacteria</taxon>
        <taxon>Pseudomonadati</taxon>
        <taxon>Pseudomonadota</taxon>
        <taxon>Gammaproteobacteria</taxon>
        <taxon>Enterobacterales</taxon>
        <taxon>Enterobacteriaceae</taxon>
        <taxon>Superficieibacter</taxon>
    </lineage>
</organism>
<dbReference type="Proteomes" id="UP000247005">
    <property type="component" value="Unassembled WGS sequence"/>
</dbReference>
<dbReference type="OrthoDB" id="9800023at2"/>
<dbReference type="NCBIfam" id="TIGR01764">
    <property type="entry name" value="excise"/>
    <property type="match status" value="1"/>
</dbReference>